<keyword evidence="1" id="KW-0808">Transferase</keyword>
<gene>
    <name evidence="2" type="ORF">LPB142_16215</name>
</gene>
<evidence type="ECO:0008006" key="4">
    <source>
        <dbReference type="Google" id="ProtNLM"/>
    </source>
</evidence>
<dbReference type="SUPFAM" id="SSF52540">
    <property type="entry name" value="P-loop containing nucleoside triphosphate hydrolases"/>
    <property type="match status" value="1"/>
</dbReference>
<sequence>MCERPIIVMACHRSGTTLLRRILHSHSAIACPPESFFLHHFMDFLSRPQSREGLGSIVGPEAVDATIRAAAFQYHEAFRIAQGKARWADKTPAYIRRWPELVALAPPETQWVVILRDPFDVAASVYERGWFIEHYGDRPEAEADLFENTVCYLEDYFGKLADFIGTGRAYVLRYEQLASDPEPVLRHLFQHLGEPWEPAVMTPWASQHNFGIEDPIARGTRGFVPSIGNWRVFSAAQMAVLTERMGALRQALGYDAP</sequence>
<name>A0A1D9MFS8_9RHOB</name>
<organism evidence="2 3">
    <name type="scientific">Rhodobacter xanthinilyticus</name>
    <dbReference type="NCBI Taxonomy" id="1850250"/>
    <lineage>
        <taxon>Bacteria</taxon>
        <taxon>Pseudomonadati</taxon>
        <taxon>Pseudomonadota</taxon>
        <taxon>Alphaproteobacteria</taxon>
        <taxon>Rhodobacterales</taxon>
        <taxon>Rhodobacter group</taxon>
        <taxon>Rhodobacter</taxon>
    </lineage>
</organism>
<dbReference type="Proteomes" id="UP000176562">
    <property type="component" value="Chromosome"/>
</dbReference>
<dbReference type="InterPro" id="IPR026634">
    <property type="entry name" value="TPST-like"/>
</dbReference>
<dbReference type="GO" id="GO:0008476">
    <property type="term" value="F:protein-tyrosine sulfotransferase activity"/>
    <property type="evidence" value="ECO:0007669"/>
    <property type="project" value="InterPro"/>
</dbReference>
<dbReference type="EMBL" id="CP017781">
    <property type="protein sequence ID" value="AOZ70686.1"/>
    <property type="molecule type" value="Genomic_DNA"/>
</dbReference>
<dbReference type="KEGG" id="rhp:LPB142_16215"/>
<dbReference type="PANTHER" id="PTHR12788:SF10">
    <property type="entry name" value="PROTEIN-TYROSINE SULFOTRANSFERASE"/>
    <property type="match status" value="1"/>
</dbReference>
<protein>
    <recommendedName>
        <fullName evidence="4">Sulfotransferase family protein</fullName>
    </recommendedName>
</protein>
<evidence type="ECO:0000313" key="2">
    <source>
        <dbReference type="EMBL" id="AOZ70686.1"/>
    </source>
</evidence>
<keyword evidence="3" id="KW-1185">Reference proteome</keyword>
<dbReference type="AlphaFoldDB" id="A0A1D9MFS8"/>
<evidence type="ECO:0000313" key="3">
    <source>
        <dbReference type="Proteomes" id="UP000176562"/>
    </source>
</evidence>
<dbReference type="STRING" id="1850250.LPB142_16215"/>
<dbReference type="InterPro" id="IPR027417">
    <property type="entry name" value="P-loop_NTPase"/>
</dbReference>
<dbReference type="PANTHER" id="PTHR12788">
    <property type="entry name" value="PROTEIN-TYROSINE SULFOTRANSFERASE 2"/>
    <property type="match status" value="1"/>
</dbReference>
<evidence type="ECO:0000256" key="1">
    <source>
        <dbReference type="ARBA" id="ARBA00022679"/>
    </source>
</evidence>
<proteinExistence type="predicted"/>
<reference evidence="2 3" key="1">
    <citation type="submission" date="2016-10" db="EMBL/GenBank/DDBJ databases">
        <title>Rhodobacter sp. LPB0142, isolated from sea water.</title>
        <authorList>
            <person name="Kim E."/>
            <person name="Yi H."/>
        </authorList>
    </citation>
    <scope>NUCLEOTIDE SEQUENCE [LARGE SCALE GENOMIC DNA]</scope>
    <source>
        <strain evidence="2 3">LPB0142</strain>
    </source>
</reference>
<dbReference type="Pfam" id="PF13469">
    <property type="entry name" value="Sulfotransfer_3"/>
    <property type="match status" value="1"/>
</dbReference>
<accession>A0A1D9MFS8</accession>
<dbReference type="Gene3D" id="3.40.50.300">
    <property type="entry name" value="P-loop containing nucleotide triphosphate hydrolases"/>
    <property type="match status" value="1"/>
</dbReference>